<reference evidence="1 2" key="1">
    <citation type="journal article" date="2020" name="Mol. Plant">
        <title>The Chromosome-Based Rubber Tree Genome Provides New Insights into Spurge Genome Evolution and Rubber Biosynthesis.</title>
        <authorList>
            <person name="Liu J."/>
            <person name="Shi C."/>
            <person name="Shi C.C."/>
            <person name="Li W."/>
            <person name="Zhang Q.J."/>
            <person name="Zhang Y."/>
            <person name="Li K."/>
            <person name="Lu H.F."/>
            <person name="Shi C."/>
            <person name="Zhu S.T."/>
            <person name="Xiao Z.Y."/>
            <person name="Nan H."/>
            <person name="Yue Y."/>
            <person name="Zhu X.G."/>
            <person name="Wu Y."/>
            <person name="Hong X.N."/>
            <person name="Fan G.Y."/>
            <person name="Tong Y."/>
            <person name="Zhang D."/>
            <person name="Mao C.L."/>
            <person name="Liu Y.L."/>
            <person name="Hao S.J."/>
            <person name="Liu W.Q."/>
            <person name="Lv M.Q."/>
            <person name="Zhang H.B."/>
            <person name="Liu Y."/>
            <person name="Hu-Tang G.R."/>
            <person name="Wang J.P."/>
            <person name="Wang J.H."/>
            <person name="Sun Y.H."/>
            <person name="Ni S.B."/>
            <person name="Chen W.B."/>
            <person name="Zhang X.C."/>
            <person name="Jiao Y.N."/>
            <person name="Eichler E.E."/>
            <person name="Li G.H."/>
            <person name="Liu X."/>
            <person name="Gao L.Z."/>
        </authorList>
    </citation>
    <scope>NUCLEOTIDE SEQUENCE [LARGE SCALE GENOMIC DNA]</scope>
    <source>
        <strain evidence="2">cv. GT1</strain>
        <tissue evidence="1">Leaf</tissue>
    </source>
</reference>
<accession>A0A6A6MG45</accession>
<name>A0A6A6MG45_HEVBR</name>
<gene>
    <name evidence="1" type="ORF">GH714_039816</name>
</gene>
<evidence type="ECO:0000313" key="2">
    <source>
        <dbReference type="Proteomes" id="UP000467840"/>
    </source>
</evidence>
<dbReference type="EMBL" id="JAAGAX010000006">
    <property type="protein sequence ID" value="KAF2312741.1"/>
    <property type="molecule type" value="Genomic_DNA"/>
</dbReference>
<proteinExistence type="predicted"/>
<sequence>MWRFEMGGPHGEALHTQKTSIAVESSLSLDQVKRSGLARMPISICRRARMRSIADDGGANRCNTTLAPDVDCVGAYDVGADERAEQRSMIPACCGYVQLGVLMSDQLVRVLAVDFGCPL</sequence>
<organism evidence="1 2">
    <name type="scientific">Hevea brasiliensis</name>
    <name type="common">Para rubber tree</name>
    <name type="synonym">Siphonia brasiliensis</name>
    <dbReference type="NCBI Taxonomy" id="3981"/>
    <lineage>
        <taxon>Eukaryota</taxon>
        <taxon>Viridiplantae</taxon>
        <taxon>Streptophyta</taxon>
        <taxon>Embryophyta</taxon>
        <taxon>Tracheophyta</taxon>
        <taxon>Spermatophyta</taxon>
        <taxon>Magnoliopsida</taxon>
        <taxon>eudicotyledons</taxon>
        <taxon>Gunneridae</taxon>
        <taxon>Pentapetalae</taxon>
        <taxon>rosids</taxon>
        <taxon>fabids</taxon>
        <taxon>Malpighiales</taxon>
        <taxon>Euphorbiaceae</taxon>
        <taxon>Crotonoideae</taxon>
        <taxon>Micrandreae</taxon>
        <taxon>Hevea</taxon>
    </lineage>
</organism>
<dbReference type="AlphaFoldDB" id="A0A6A6MG45"/>
<comment type="caution">
    <text evidence="1">The sequence shown here is derived from an EMBL/GenBank/DDBJ whole genome shotgun (WGS) entry which is preliminary data.</text>
</comment>
<protein>
    <submittedName>
        <fullName evidence="1">Uncharacterized protein</fullName>
    </submittedName>
</protein>
<dbReference type="Proteomes" id="UP000467840">
    <property type="component" value="Chromosome 14"/>
</dbReference>
<evidence type="ECO:0000313" key="1">
    <source>
        <dbReference type="EMBL" id="KAF2312741.1"/>
    </source>
</evidence>
<keyword evidence="2" id="KW-1185">Reference proteome</keyword>